<dbReference type="GO" id="GO:0005737">
    <property type="term" value="C:cytoplasm"/>
    <property type="evidence" value="ECO:0007669"/>
    <property type="project" value="TreeGrafter"/>
</dbReference>
<evidence type="ECO:0000259" key="5">
    <source>
        <dbReference type="Pfam" id="PF01370"/>
    </source>
</evidence>
<keyword evidence="2" id="KW-0210">Decarboxylase</keyword>
<evidence type="ECO:0000256" key="4">
    <source>
        <dbReference type="ARBA" id="ARBA00023239"/>
    </source>
</evidence>
<dbReference type="Pfam" id="PF01370">
    <property type="entry name" value="Epimerase"/>
    <property type="match status" value="1"/>
</dbReference>
<dbReference type="GO" id="GO:0070403">
    <property type="term" value="F:NAD+ binding"/>
    <property type="evidence" value="ECO:0007669"/>
    <property type="project" value="InterPro"/>
</dbReference>
<dbReference type="GO" id="GO:0048040">
    <property type="term" value="F:UDP-glucuronate decarboxylase activity"/>
    <property type="evidence" value="ECO:0007669"/>
    <property type="project" value="TreeGrafter"/>
</dbReference>
<reference evidence="6" key="2">
    <citation type="submission" date="2020-10" db="EMBL/GenBank/DDBJ databases">
        <title>Mucilaginibacter sp. nov., isolated from soil.</title>
        <authorList>
            <person name="Jeon C.O."/>
        </authorList>
    </citation>
    <scope>NUCLEOTIDE SEQUENCE</scope>
    <source>
        <strain evidence="6">R11</strain>
    </source>
</reference>
<evidence type="ECO:0000313" key="6">
    <source>
        <dbReference type="EMBL" id="NCD70754.1"/>
    </source>
</evidence>
<comment type="caution">
    <text evidence="6">The sequence shown here is derived from an EMBL/GenBank/DDBJ whole genome shotgun (WGS) entry which is preliminary data.</text>
</comment>
<evidence type="ECO:0000256" key="2">
    <source>
        <dbReference type="ARBA" id="ARBA00022793"/>
    </source>
</evidence>
<dbReference type="PANTHER" id="PTHR43078:SF7">
    <property type="entry name" value="UDP-GLUCURONATE DECARBOXYLASE"/>
    <property type="match status" value="1"/>
</dbReference>
<accession>A0A965ZIT6</accession>
<comment type="cofactor">
    <cofactor evidence="1">
        <name>NAD(+)</name>
        <dbReference type="ChEBI" id="CHEBI:57540"/>
    </cofactor>
</comment>
<evidence type="ECO:0000313" key="7">
    <source>
        <dbReference type="Proteomes" id="UP000638732"/>
    </source>
</evidence>
<dbReference type="SUPFAM" id="SSF51735">
    <property type="entry name" value="NAD(P)-binding Rossmann-fold domains"/>
    <property type="match status" value="1"/>
</dbReference>
<evidence type="ECO:0000256" key="3">
    <source>
        <dbReference type="ARBA" id="ARBA00023027"/>
    </source>
</evidence>
<dbReference type="EMBL" id="WWEO01000043">
    <property type="protein sequence ID" value="NCD70754.1"/>
    <property type="molecule type" value="Genomic_DNA"/>
</dbReference>
<evidence type="ECO:0000256" key="1">
    <source>
        <dbReference type="ARBA" id="ARBA00001911"/>
    </source>
</evidence>
<feature type="domain" description="NAD-dependent epimerase/dehydratase" evidence="5">
    <location>
        <begin position="28"/>
        <end position="274"/>
    </location>
</feature>
<dbReference type="GO" id="GO:0042732">
    <property type="term" value="P:D-xylose metabolic process"/>
    <property type="evidence" value="ECO:0007669"/>
    <property type="project" value="InterPro"/>
</dbReference>
<name>A0A965ZIT6_9SPHI</name>
<keyword evidence="7" id="KW-1185">Reference proteome</keyword>
<dbReference type="Proteomes" id="UP000638732">
    <property type="component" value="Unassembled WGS sequence"/>
</dbReference>
<keyword evidence="3" id="KW-0520">NAD</keyword>
<dbReference type="InterPro" id="IPR001509">
    <property type="entry name" value="Epimerase_deHydtase"/>
</dbReference>
<reference evidence="6" key="1">
    <citation type="submission" date="2020-01" db="EMBL/GenBank/DDBJ databases">
        <authorList>
            <person name="Seo Y.L."/>
        </authorList>
    </citation>
    <scope>NUCLEOTIDE SEQUENCE</scope>
    <source>
        <strain evidence="6">R11</strain>
    </source>
</reference>
<proteinExistence type="predicted"/>
<gene>
    <name evidence="6" type="ORF">GSY63_15410</name>
</gene>
<keyword evidence="4" id="KW-0456">Lyase</keyword>
<dbReference type="PANTHER" id="PTHR43078">
    <property type="entry name" value="UDP-GLUCURONIC ACID DECARBOXYLASE-RELATED"/>
    <property type="match status" value="1"/>
</dbReference>
<protein>
    <submittedName>
        <fullName evidence="6">NAD-dependent epimerase/dehydratase family protein</fullName>
    </submittedName>
</protein>
<dbReference type="Gene3D" id="3.40.50.720">
    <property type="entry name" value="NAD(P)-binding Rossmann-like Domain"/>
    <property type="match status" value="1"/>
</dbReference>
<dbReference type="InterPro" id="IPR036291">
    <property type="entry name" value="NAD(P)-bd_dom_sf"/>
</dbReference>
<dbReference type="AlphaFoldDB" id="A0A965ZIT6"/>
<dbReference type="RefSeq" id="WP_166586706.1">
    <property type="nucleotide sequence ID" value="NZ_WWEO01000043.1"/>
</dbReference>
<dbReference type="InterPro" id="IPR044516">
    <property type="entry name" value="UXS-like"/>
</dbReference>
<sequence length="348" mass="38917">MMNKIIEEDLLSIYDAEIDWELFTNKTVFITGASGFLPIYMVRTLLYLNRVKPLINVNVITLVRNKEKAEQKFAEFLTDDHLKILVQDVCTPVTLTEKIDYIIHAASQASPKYYGADPVGTLNANVTGTLNMLELARKNDVISFLYFSSGEVYGHVTNEHNPVKENYYGYLDPTMVRACYGESKRMGENMCVSYAHQYGVNAKIVRPFHTYGPGMDLNDGRVYADFIADVLAGRNIQMKSDGLATRAFCYLKDATIGFFTVLLKGKNSEAYNVGNPDEEYSIIKLAEIVAGLGTPPLKVIRVSVKADNSYLNSPLARNTPNIDKMKNLGWMPSTGVVEGFKKALESYC</sequence>
<organism evidence="6 7">
    <name type="scientific">Mucilaginibacter agri</name>
    <dbReference type="NCBI Taxonomy" id="2695265"/>
    <lineage>
        <taxon>Bacteria</taxon>
        <taxon>Pseudomonadati</taxon>
        <taxon>Bacteroidota</taxon>
        <taxon>Sphingobacteriia</taxon>
        <taxon>Sphingobacteriales</taxon>
        <taxon>Sphingobacteriaceae</taxon>
        <taxon>Mucilaginibacter</taxon>
    </lineage>
</organism>